<keyword evidence="4" id="KW-1185">Reference proteome</keyword>
<dbReference type="AlphaFoldDB" id="A0AA86RSC4"/>
<gene>
    <name evidence="3" type="ORF">HINF_LOCUS10214</name>
    <name evidence="2" type="ORF">HINF_LOCUS64777</name>
</gene>
<dbReference type="EMBL" id="CAXDID020000022">
    <property type="protein sequence ID" value="CAL5988116.1"/>
    <property type="molecule type" value="Genomic_DNA"/>
</dbReference>
<dbReference type="EMBL" id="CATOUU010001177">
    <property type="protein sequence ID" value="CAI9977132.1"/>
    <property type="molecule type" value="Genomic_DNA"/>
</dbReference>
<evidence type="ECO:0000313" key="2">
    <source>
        <dbReference type="EMBL" id="CAI9977132.1"/>
    </source>
</evidence>
<reference evidence="3 4" key="2">
    <citation type="submission" date="2024-07" db="EMBL/GenBank/DDBJ databases">
        <authorList>
            <person name="Akdeniz Z."/>
        </authorList>
    </citation>
    <scope>NUCLEOTIDE SEQUENCE [LARGE SCALE GENOMIC DNA]</scope>
</reference>
<evidence type="ECO:0000313" key="4">
    <source>
        <dbReference type="Proteomes" id="UP001642409"/>
    </source>
</evidence>
<protein>
    <submittedName>
        <fullName evidence="3">Hypothetical_protein</fullName>
    </submittedName>
</protein>
<feature type="compositionally biased region" description="Polar residues" evidence="1">
    <location>
        <begin position="56"/>
        <end position="69"/>
    </location>
</feature>
<evidence type="ECO:0000256" key="1">
    <source>
        <dbReference type="SAM" id="MobiDB-lite"/>
    </source>
</evidence>
<organism evidence="2">
    <name type="scientific">Hexamita inflata</name>
    <dbReference type="NCBI Taxonomy" id="28002"/>
    <lineage>
        <taxon>Eukaryota</taxon>
        <taxon>Metamonada</taxon>
        <taxon>Diplomonadida</taxon>
        <taxon>Hexamitidae</taxon>
        <taxon>Hexamitinae</taxon>
        <taxon>Hexamita</taxon>
    </lineage>
</organism>
<name>A0AA86RSC4_9EUKA</name>
<dbReference type="Proteomes" id="UP001642409">
    <property type="component" value="Unassembled WGS sequence"/>
</dbReference>
<proteinExistence type="predicted"/>
<evidence type="ECO:0000313" key="3">
    <source>
        <dbReference type="EMBL" id="CAL5988116.1"/>
    </source>
</evidence>
<sequence length="136" mass="15738">MLTWSAFENLVLEWIFKNKSQGIVYCIVANVITKLTTSKASKRGIMDICSNSMKKSFRSQKQTTRATKGSQQNQSKKNQIKELVKSFNKSEMNNCFDRKQQNKNNDALQEKLKKILGTKRTSLSKQLKKQIEEEKN</sequence>
<feature type="region of interest" description="Disordered" evidence="1">
    <location>
        <begin position="56"/>
        <end position="79"/>
    </location>
</feature>
<comment type="caution">
    <text evidence="2">The sequence shown here is derived from an EMBL/GenBank/DDBJ whole genome shotgun (WGS) entry which is preliminary data.</text>
</comment>
<reference evidence="2" key="1">
    <citation type="submission" date="2023-06" db="EMBL/GenBank/DDBJ databases">
        <authorList>
            <person name="Kurt Z."/>
        </authorList>
    </citation>
    <scope>NUCLEOTIDE SEQUENCE</scope>
</reference>
<accession>A0AA86RSC4</accession>